<comment type="caution">
    <text evidence="1">The sequence shown here is derived from an EMBL/GenBank/DDBJ whole genome shotgun (WGS) entry which is preliminary data.</text>
</comment>
<reference evidence="1 2" key="1">
    <citation type="submission" date="2022-09" db="EMBL/GenBank/DDBJ databases">
        <title>Enrichment on poylsaccharides allowed isolation of novel metabolic and taxonomic groups of Haloarchaea.</title>
        <authorList>
            <person name="Sorokin D.Y."/>
            <person name="Elcheninov A.G."/>
            <person name="Khizhniak T.V."/>
            <person name="Kolganova T.V."/>
            <person name="Kublanov I.V."/>
        </authorList>
    </citation>
    <scope>NUCLEOTIDE SEQUENCE [LARGE SCALE GENOMIC DNA]</scope>
    <source>
        <strain evidence="1 2">AArc-m2/3/4</strain>
    </source>
</reference>
<proteinExistence type="predicted"/>
<keyword evidence="2" id="KW-1185">Reference proteome</keyword>
<evidence type="ECO:0000313" key="1">
    <source>
        <dbReference type="EMBL" id="MCU4971197.1"/>
    </source>
</evidence>
<name>A0ABT2Q8F6_9EURY</name>
<dbReference type="Proteomes" id="UP001320972">
    <property type="component" value="Unassembled WGS sequence"/>
</dbReference>
<evidence type="ECO:0000313" key="2">
    <source>
        <dbReference type="Proteomes" id="UP001320972"/>
    </source>
</evidence>
<accession>A0ABT2Q8F6</accession>
<dbReference type="RefSeq" id="WP_338006683.1">
    <property type="nucleotide sequence ID" value="NZ_JAOPKB010000001.1"/>
</dbReference>
<evidence type="ECO:0008006" key="3">
    <source>
        <dbReference type="Google" id="ProtNLM"/>
    </source>
</evidence>
<dbReference type="EMBL" id="JAOPKB010000001">
    <property type="protein sequence ID" value="MCU4971197.1"/>
    <property type="molecule type" value="Genomic_DNA"/>
</dbReference>
<gene>
    <name evidence="1" type="ORF">OB955_00395</name>
</gene>
<organism evidence="1 2">
    <name type="scientific">Natronoglomus mannanivorans</name>
    <dbReference type="NCBI Taxonomy" id="2979990"/>
    <lineage>
        <taxon>Archaea</taxon>
        <taxon>Methanobacteriati</taxon>
        <taxon>Methanobacteriota</taxon>
        <taxon>Stenosarchaea group</taxon>
        <taxon>Halobacteria</taxon>
        <taxon>Halobacteriales</taxon>
        <taxon>Natrialbaceae</taxon>
        <taxon>Natronoglomus</taxon>
    </lineage>
</organism>
<protein>
    <recommendedName>
        <fullName evidence="3">CARDB protein</fullName>
    </recommendedName>
</protein>
<sequence length="229" mass="24168">MRRRGVLAALAASMGGMASLPTGTLATTQDSLGVNITETSSPVTGGEYLQVVVSVGNGATYEVTNTLELLDSSDTLLDSREVTLPGEATEIVTLGYVTYETQFDVTFPITVRSAGDADSTDVTVNAIDPDAGLGVSIAETLDPVTGGDYLEVQVSVGNDEPHEVTDTIQLLDSSDTVLDSREMTLYGESTKYTALGWETYPVTSTVEFPVTVRSSEDRDSEQVTVYGTG</sequence>